<dbReference type="Pfam" id="PF00892">
    <property type="entry name" value="EamA"/>
    <property type="match status" value="2"/>
</dbReference>
<keyword evidence="6 7" id="KW-0472">Membrane</keyword>
<keyword evidence="5 7" id="KW-1133">Transmembrane helix</keyword>
<evidence type="ECO:0000313" key="9">
    <source>
        <dbReference type="EMBL" id="MED4128799.1"/>
    </source>
</evidence>
<gene>
    <name evidence="9" type="ORF">P5F74_11690</name>
</gene>
<accession>A0ABU6NM37</accession>
<feature type="domain" description="EamA" evidence="8">
    <location>
        <begin position="155"/>
        <end position="287"/>
    </location>
</feature>
<keyword evidence="4 7" id="KW-0812">Transmembrane</keyword>
<organism evidence="9 10">
    <name type="scientific">Shouchella miscanthi</name>
    <dbReference type="NCBI Taxonomy" id="2598861"/>
    <lineage>
        <taxon>Bacteria</taxon>
        <taxon>Bacillati</taxon>
        <taxon>Bacillota</taxon>
        <taxon>Bacilli</taxon>
        <taxon>Bacillales</taxon>
        <taxon>Bacillaceae</taxon>
        <taxon>Shouchella</taxon>
    </lineage>
</organism>
<dbReference type="PANTHER" id="PTHR32322:SF18">
    <property type="entry name" value="S-ADENOSYLMETHIONINE_S-ADENOSYLHOMOCYSTEINE TRANSPORTER"/>
    <property type="match status" value="1"/>
</dbReference>
<evidence type="ECO:0000259" key="8">
    <source>
        <dbReference type="Pfam" id="PF00892"/>
    </source>
</evidence>
<dbReference type="Gene3D" id="1.10.3730.20">
    <property type="match status" value="2"/>
</dbReference>
<evidence type="ECO:0000256" key="2">
    <source>
        <dbReference type="ARBA" id="ARBA00007362"/>
    </source>
</evidence>
<comment type="subcellular location">
    <subcellularLocation>
        <location evidence="1">Cell membrane</location>
        <topology evidence="1">Multi-pass membrane protein</topology>
    </subcellularLocation>
</comment>
<sequence>MSSRYIYGATIIGAACWGLIGLFIAPLYEVGFTPWDVVTIRVVCTFVLLIGIMFVFYREQLKAQWKDHFFFASAGIISIVFFNYFYFEVFSESSLSVAVTLLYTGPVFVTLLSRLFFKERLTFRKIMALGMAVLGCAFVVGFFPVGQQEVSLYIVGFGLLSGFFYALYSILTKPVTKKYSVMTITTYVFFYASVFMVLSSNTTQKWHLFLSAEVLISAFLLASISTVAGYIFYTIGLKHLEASRASILATVEPLVAVVTGMILLGEVLTLWQIVGILFVLYAAVLVVERKSKTVYVNNE</sequence>
<dbReference type="SUPFAM" id="SSF103481">
    <property type="entry name" value="Multidrug resistance efflux transporter EmrE"/>
    <property type="match status" value="2"/>
</dbReference>
<feature type="transmembrane region" description="Helical" evidence="7">
    <location>
        <begin position="126"/>
        <end position="144"/>
    </location>
</feature>
<reference evidence="9 10" key="1">
    <citation type="submission" date="2023-03" db="EMBL/GenBank/DDBJ databases">
        <title>Bacillus Genome Sequencing.</title>
        <authorList>
            <person name="Dunlap C."/>
        </authorList>
    </citation>
    <scope>NUCLEOTIDE SEQUENCE [LARGE SCALE GENOMIC DNA]</scope>
    <source>
        <strain evidence="9 10">B-4107</strain>
    </source>
</reference>
<dbReference type="Proteomes" id="UP001341820">
    <property type="component" value="Unassembled WGS sequence"/>
</dbReference>
<comment type="caution">
    <text evidence="9">The sequence shown here is derived from an EMBL/GenBank/DDBJ whole genome shotgun (WGS) entry which is preliminary data.</text>
</comment>
<evidence type="ECO:0000256" key="7">
    <source>
        <dbReference type="SAM" id="Phobius"/>
    </source>
</evidence>
<protein>
    <submittedName>
        <fullName evidence="9">DMT family transporter</fullName>
    </submittedName>
</protein>
<feature type="transmembrane region" description="Helical" evidence="7">
    <location>
        <begin position="245"/>
        <end position="264"/>
    </location>
</feature>
<dbReference type="InterPro" id="IPR000620">
    <property type="entry name" value="EamA_dom"/>
</dbReference>
<name>A0ABU6NM37_9BACI</name>
<proteinExistence type="inferred from homology"/>
<feature type="transmembrane region" description="Helical" evidence="7">
    <location>
        <begin position="69"/>
        <end position="87"/>
    </location>
</feature>
<dbReference type="InterPro" id="IPR050638">
    <property type="entry name" value="AA-Vitamin_Transporters"/>
</dbReference>
<evidence type="ECO:0000256" key="5">
    <source>
        <dbReference type="ARBA" id="ARBA00022989"/>
    </source>
</evidence>
<keyword evidence="10" id="KW-1185">Reference proteome</keyword>
<comment type="similarity">
    <text evidence="2">Belongs to the EamA transporter family.</text>
</comment>
<evidence type="ECO:0000256" key="4">
    <source>
        <dbReference type="ARBA" id="ARBA00022692"/>
    </source>
</evidence>
<keyword evidence="3" id="KW-1003">Cell membrane</keyword>
<feature type="transmembrane region" description="Helical" evidence="7">
    <location>
        <begin position="150"/>
        <end position="168"/>
    </location>
</feature>
<feature type="transmembrane region" description="Helical" evidence="7">
    <location>
        <begin position="37"/>
        <end position="57"/>
    </location>
</feature>
<dbReference type="RefSeq" id="WP_274273529.1">
    <property type="nucleotide sequence ID" value="NZ_JAROAS010000022.1"/>
</dbReference>
<evidence type="ECO:0000313" key="10">
    <source>
        <dbReference type="Proteomes" id="UP001341820"/>
    </source>
</evidence>
<feature type="transmembrane region" description="Helical" evidence="7">
    <location>
        <begin position="5"/>
        <end position="25"/>
    </location>
</feature>
<feature type="transmembrane region" description="Helical" evidence="7">
    <location>
        <begin position="93"/>
        <end position="117"/>
    </location>
</feature>
<dbReference type="EMBL" id="JAROAS010000022">
    <property type="protein sequence ID" value="MED4128799.1"/>
    <property type="molecule type" value="Genomic_DNA"/>
</dbReference>
<dbReference type="PANTHER" id="PTHR32322">
    <property type="entry name" value="INNER MEMBRANE TRANSPORTER"/>
    <property type="match status" value="1"/>
</dbReference>
<dbReference type="InterPro" id="IPR037185">
    <property type="entry name" value="EmrE-like"/>
</dbReference>
<evidence type="ECO:0000256" key="6">
    <source>
        <dbReference type="ARBA" id="ARBA00023136"/>
    </source>
</evidence>
<feature type="transmembrane region" description="Helical" evidence="7">
    <location>
        <begin position="180"/>
        <end position="200"/>
    </location>
</feature>
<feature type="domain" description="EamA" evidence="8">
    <location>
        <begin position="9"/>
        <end position="140"/>
    </location>
</feature>
<feature type="transmembrane region" description="Helical" evidence="7">
    <location>
        <begin position="270"/>
        <end position="287"/>
    </location>
</feature>
<evidence type="ECO:0000256" key="3">
    <source>
        <dbReference type="ARBA" id="ARBA00022475"/>
    </source>
</evidence>
<dbReference type="PROSITE" id="PS51257">
    <property type="entry name" value="PROKAR_LIPOPROTEIN"/>
    <property type="match status" value="1"/>
</dbReference>
<evidence type="ECO:0000256" key="1">
    <source>
        <dbReference type="ARBA" id="ARBA00004651"/>
    </source>
</evidence>
<feature type="transmembrane region" description="Helical" evidence="7">
    <location>
        <begin position="206"/>
        <end position="233"/>
    </location>
</feature>